<evidence type="ECO:0000313" key="3">
    <source>
        <dbReference type="EMBL" id="GMH47065.1"/>
    </source>
</evidence>
<keyword evidence="2" id="KW-0472">Membrane</keyword>
<gene>
    <name evidence="3" type="ORF">TrRE_jg12598</name>
</gene>
<proteinExistence type="predicted"/>
<comment type="caution">
    <text evidence="3">The sequence shown here is derived from an EMBL/GenBank/DDBJ whole genome shotgun (WGS) entry which is preliminary data.</text>
</comment>
<reference evidence="3" key="1">
    <citation type="submission" date="2022-07" db="EMBL/GenBank/DDBJ databases">
        <title>Genome analysis of Parmales, a sister group of diatoms, reveals the evolutionary specialization of diatoms from phago-mixotrophs to photoautotrophs.</title>
        <authorList>
            <person name="Ban H."/>
            <person name="Sato S."/>
            <person name="Yoshikawa S."/>
            <person name="Kazumasa Y."/>
            <person name="Nakamura Y."/>
            <person name="Ichinomiya M."/>
            <person name="Saitoh K."/>
            <person name="Sato N."/>
            <person name="Blanc-Mathieu R."/>
            <person name="Endo H."/>
            <person name="Kuwata A."/>
            <person name="Ogata H."/>
        </authorList>
    </citation>
    <scope>NUCLEOTIDE SEQUENCE</scope>
</reference>
<sequence length="142" mass="14757">MNVTASQDNGPGPAMEGRKGSSKMVPATFLALLLFIILASAGLGWTNAGQVEMLGRAVAQGAPMLSLPKQLPRDNNTKQQAAVSLANNTGQTSNDQPAAKHHNNIGGMPDFGELDVSVVAKGVSMLSLPPQLPLDNNTQQQA</sequence>
<dbReference type="AlphaFoldDB" id="A0A9W6ZBE9"/>
<feature type="region of interest" description="Disordered" evidence="1">
    <location>
        <begin position="87"/>
        <end position="107"/>
    </location>
</feature>
<feature type="region of interest" description="Disordered" evidence="1">
    <location>
        <begin position="1"/>
        <end position="21"/>
    </location>
</feature>
<feature type="compositionally biased region" description="Polar residues" evidence="1">
    <location>
        <begin position="87"/>
        <end position="96"/>
    </location>
</feature>
<accession>A0A9W6ZBE9</accession>
<keyword evidence="2" id="KW-1133">Transmembrane helix</keyword>
<keyword evidence="2" id="KW-0812">Transmembrane</keyword>
<evidence type="ECO:0000256" key="2">
    <source>
        <dbReference type="SAM" id="Phobius"/>
    </source>
</evidence>
<organism evidence="3 4">
    <name type="scientific">Triparma retinervis</name>
    <dbReference type="NCBI Taxonomy" id="2557542"/>
    <lineage>
        <taxon>Eukaryota</taxon>
        <taxon>Sar</taxon>
        <taxon>Stramenopiles</taxon>
        <taxon>Ochrophyta</taxon>
        <taxon>Bolidophyceae</taxon>
        <taxon>Parmales</taxon>
        <taxon>Triparmaceae</taxon>
        <taxon>Triparma</taxon>
    </lineage>
</organism>
<keyword evidence="4" id="KW-1185">Reference proteome</keyword>
<feature type="non-terminal residue" evidence="3">
    <location>
        <position position="142"/>
    </location>
</feature>
<dbReference type="EMBL" id="BRXZ01000555">
    <property type="protein sequence ID" value="GMH47065.1"/>
    <property type="molecule type" value="Genomic_DNA"/>
</dbReference>
<name>A0A9W6ZBE9_9STRA</name>
<dbReference type="Proteomes" id="UP001165082">
    <property type="component" value="Unassembled WGS sequence"/>
</dbReference>
<evidence type="ECO:0000256" key="1">
    <source>
        <dbReference type="SAM" id="MobiDB-lite"/>
    </source>
</evidence>
<protein>
    <submittedName>
        <fullName evidence="3">Uncharacterized protein</fullName>
    </submittedName>
</protein>
<feature type="transmembrane region" description="Helical" evidence="2">
    <location>
        <begin position="24"/>
        <end position="46"/>
    </location>
</feature>
<evidence type="ECO:0000313" key="4">
    <source>
        <dbReference type="Proteomes" id="UP001165082"/>
    </source>
</evidence>